<dbReference type="GO" id="GO:0015097">
    <property type="term" value="F:mercury ion transmembrane transporter activity"/>
    <property type="evidence" value="ECO:0007669"/>
    <property type="project" value="InterPro"/>
</dbReference>
<dbReference type="InterPro" id="IPR003457">
    <property type="entry name" value="Transprt_MerT"/>
</dbReference>
<keyword evidence="6" id="KW-1003">Cell membrane</keyword>
<evidence type="ECO:0000256" key="3">
    <source>
        <dbReference type="ARBA" id="ARBA00017053"/>
    </source>
</evidence>
<feature type="transmembrane region" description="Helical" evidence="15">
    <location>
        <begin position="105"/>
        <end position="128"/>
    </location>
</feature>
<comment type="caution">
    <text evidence="16">The sequence shown here is derived from an EMBL/GenBank/DDBJ whole genome shotgun (WGS) entry which is preliminary data.</text>
</comment>
<name>A0A2M9G0J9_9PROT</name>
<dbReference type="EMBL" id="PHIG01000035">
    <property type="protein sequence ID" value="PJK29204.1"/>
    <property type="molecule type" value="Genomic_DNA"/>
</dbReference>
<protein>
    <recommendedName>
        <fullName evidence="3">Mercuric transport protein MerT</fullName>
    </recommendedName>
    <alternativeName>
        <fullName evidence="13">Mercury ion transport protein</fullName>
    </alternativeName>
</protein>
<accession>A0A2M9G0J9</accession>
<keyword evidence="8 15" id="KW-0812">Transmembrane</keyword>
<feature type="transmembrane region" description="Helical" evidence="15">
    <location>
        <begin position="68"/>
        <end position="85"/>
    </location>
</feature>
<evidence type="ECO:0000256" key="2">
    <source>
        <dbReference type="ARBA" id="ARBA00008224"/>
    </source>
</evidence>
<evidence type="ECO:0000256" key="6">
    <source>
        <dbReference type="ARBA" id="ARBA00022475"/>
    </source>
</evidence>
<reference evidence="16 17" key="1">
    <citation type="submission" date="2017-11" db="EMBL/GenBank/DDBJ databases">
        <title>Draft genome sequence of Rhizobiales bacterium SY3-13.</title>
        <authorList>
            <person name="Sun C."/>
        </authorList>
    </citation>
    <scope>NUCLEOTIDE SEQUENCE [LARGE SCALE GENOMIC DNA]</scope>
    <source>
        <strain evidence="16 17">SY3-13</strain>
    </source>
</reference>
<keyword evidence="12 15" id="KW-0472">Membrane</keyword>
<evidence type="ECO:0000256" key="7">
    <source>
        <dbReference type="ARBA" id="ARBA00022519"/>
    </source>
</evidence>
<evidence type="ECO:0000256" key="1">
    <source>
        <dbReference type="ARBA" id="ARBA00004429"/>
    </source>
</evidence>
<keyword evidence="11 15" id="KW-1133">Transmembrane helix</keyword>
<dbReference type="Pfam" id="PF02411">
    <property type="entry name" value="MerT"/>
    <property type="match status" value="1"/>
</dbReference>
<dbReference type="GO" id="GO:0005886">
    <property type="term" value="C:plasma membrane"/>
    <property type="evidence" value="ECO:0007669"/>
    <property type="project" value="UniProtKB-SubCell"/>
</dbReference>
<evidence type="ECO:0000256" key="13">
    <source>
        <dbReference type="ARBA" id="ARBA00030934"/>
    </source>
</evidence>
<evidence type="ECO:0000256" key="15">
    <source>
        <dbReference type="SAM" id="Phobius"/>
    </source>
</evidence>
<comment type="similarity">
    <text evidence="2">Belongs to the MerT family.</text>
</comment>
<keyword evidence="17" id="KW-1185">Reference proteome</keyword>
<dbReference type="AlphaFoldDB" id="A0A2M9G0J9"/>
<evidence type="ECO:0000256" key="9">
    <source>
        <dbReference type="ARBA" id="ARBA00022723"/>
    </source>
</evidence>
<evidence type="ECO:0000256" key="14">
    <source>
        <dbReference type="ARBA" id="ARBA00045720"/>
    </source>
</evidence>
<keyword evidence="9" id="KW-0479">Metal-binding</keyword>
<comment type="function">
    <text evidence="14">Involved in mercury resistance. Probably transfers a mercuric ion from the periplasmic Hg(2+)-binding protein MerP to the cytoplasmic mercuric reductase MerA.</text>
</comment>
<dbReference type="Gene3D" id="1.10.287.910">
    <property type="entry name" value="bacterial mercury transporter, merf"/>
    <property type="match status" value="1"/>
</dbReference>
<dbReference type="Proteomes" id="UP000229498">
    <property type="component" value="Unassembled WGS sequence"/>
</dbReference>
<keyword evidence="5" id="KW-0475">Mercuric resistance</keyword>
<evidence type="ECO:0000256" key="5">
    <source>
        <dbReference type="ARBA" id="ARBA00022466"/>
    </source>
</evidence>
<gene>
    <name evidence="16" type="ORF">CVT23_13010</name>
</gene>
<keyword evidence="7" id="KW-0997">Cell inner membrane</keyword>
<proteinExistence type="inferred from homology"/>
<keyword evidence="10" id="KW-0476">Mercury</keyword>
<evidence type="ECO:0000256" key="10">
    <source>
        <dbReference type="ARBA" id="ARBA00022914"/>
    </source>
</evidence>
<evidence type="ECO:0000313" key="16">
    <source>
        <dbReference type="EMBL" id="PJK29204.1"/>
    </source>
</evidence>
<dbReference type="OrthoDB" id="9813737at2"/>
<evidence type="ECO:0000256" key="8">
    <source>
        <dbReference type="ARBA" id="ARBA00022692"/>
    </source>
</evidence>
<dbReference type="RefSeq" id="WP_109793972.1">
    <property type="nucleotide sequence ID" value="NZ_PHIG01000035.1"/>
</dbReference>
<evidence type="ECO:0000313" key="17">
    <source>
        <dbReference type="Proteomes" id="UP000229498"/>
    </source>
</evidence>
<keyword evidence="4" id="KW-0813">Transport</keyword>
<comment type="subcellular location">
    <subcellularLocation>
        <location evidence="1">Cell inner membrane</location>
        <topology evidence="1">Multi-pass membrane protein</topology>
    </subcellularLocation>
</comment>
<feature type="transmembrane region" description="Helical" evidence="15">
    <location>
        <begin position="30"/>
        <end position="56"/>
    </location>
</feature>
<sequence>MHEVRTDPEAHETPENAGDSRKRWYAAGGLIGAVLASSCCIAPLALLTLGVSGAWIGNLTALEPYKPYFAAVALVFIGLGFHQVYVKSRKACADDSYCARPQSSIITQAALWIGTALVILALTINWWAPLFY</sequence>
<evidence type="ECO:0000256" key="4">
    <source>
        <dbReference type="ARBA" id="ARBA00022448"/>
    </source>
</evidence>
<evidence type="ECO:0000256" key="12">
    <source>
        <dbReference type="ARBA" id="ARBA00023136"/>
    </source>
</evidence>
<evidence type="ECO:0000256" key="11">
    <source>
        <dbReference type="ARBA" id="ARBA00022989"/>
    </source>
</evidence>
<organism evidence="16 17">
    <name type="scientific">Minwuia thermotolerans</name>
    <dbReference type="NCBI Taxonomy" id="2056226"/>
    <lineage>
        <taxon>Bacteria</taxon>
        <taxon>Pseudomonadati</taxon>
        <taxon>Pseudomonadota</taxon>
        <taxon>Alphaproteobacteria</taxon>
        <taxon>Minwuiales</taxon>
        <taxon>Minwuiaceae</taxon>
        <taxon>Minwuia</taxon>
    </lineage>
</organism>
<dbReference type="GO" id="GO:0046872">
    <property type="term" value="F:metal ion binding"/>
    <property type="evidence" value="ECO:0007669"/>
    <property type="project" value="UniProtKB-KW"/>
</dbReference>